<keyword evidence="2" id="KW-1185">Reference proteome</keyword>
<reference evidence="1 2" key="1">
    <citation type="journal article" date="2018" name="Sci. Data">
        <title>The draft genome sequence of cork oak.</title>
        <authorList>
            <person name="Ramos A.M."/>
            <person name="Usie A."/>
            <person name="Barbosa P."/>
            <person name="Barros P.M."/>
            <person name="Capote T."/>
            <person name="Chaves I."/>
            <person name="Simoes F."/>
            <person name="Abreu I."/>
            <person name="Carrasquinho I."/>
            <person name="Faro C."/>
            <person name="Guimaraes J.B."/>
            <person name="Mendonca D."/>
            <person name="Nobrega F."/>
            <person name="Rodrigues L."/>
            <person name="Saibo N.J.M."/>
            <person name="Varela M.C."/>
            <person name="Egas C."/>
            <person name="Matos J."/>
            <person name="Miguel C.M."/>
            <person name="Oliveira M.M."/>
            <person name="Ricardo C.P."/>
            <person name="Goncalves S."/>
        </authorList>
    </citation>
    <scope>NUCLEOTIDE SEQUENCE [LARGE SCALE GENOMIC DNA]</scope>
    <source>
        <strain evidence="2">cv. HL8</strain>
    </source>
</reference>
<name>A0AAW0LDZ2_QUESU</name>
<accession>A0AAW0LDZ2</accession>
<gene>
    <name evidence="1" type="ORF">CFP56_002763</name>
</gene>
<evidence type="ECO:0000313" key="2">
    <source>
        <dbReference type="Proteomes" id="UP000237347"/>
    </source>
</evidence>
<organism evidence="1 2">
    <name type="scientific">Quercus suber</name>
    <name type="common">Cork oak</name>
    <dbReference type="NCBI Taxonomy" id="58331"/>
    <lineage>
        <taxon>Eukaryota</taxon>
        <taxon>Viridiplantae</taxon>
        <taxon>Streptophyta</taxon>
        <taxon>Embryophyta</taxon>
        <taxon>Tracheophyta</taxon>
        <taxon>Spermatophyta</taxon>
        <taxon>Magnoliopsida</taxon>
        <taxon>eudicotyledons</taxon>
        <taxon>Gunneridae</taxon>
        <taxon>Pentapetalae</taxon>
        <taxon>rosids</taxon>
        <taxon>fabids</taxon>
        <taxon>Fagales</taxon>
        <taxon>Fagaceae</taxon>
        <taxon>Quercus</taxon>
    </lineage>
</organism>
<proteinExistence type="predicted"/>
<evidence type="ECO:0000313" key="1">
    <source>
        <dbReference type="EMBL" id="KAK7849525.1"/>
    </source>
</evidence>
<dbReference type="EMBL" id="PKMF04000112">
    <property type="protein sequence ID" value="KAK7849525.1"/>
    <property type="molecule type" value="Genomic_DNA"/>
</dbReference>
<comment type="caution">
    <text evidence="1">The sequence shown here is derived from an EMBL/GenBank/DDBJ whole genome shotgun (WGS) entry which is preliminary data.</text>
</comment>
<dbReference type="AlphaFoldDB" id="A0AAW0LDZ2"/>
<sequence>MTLSEALGKLQAKGLLKPLDPKPITHPMPRGYNYNAHYKYHPGKGHTNDECYNLRHAIQNLIDEQVITPPSLATYPDLA</sequence>
<protein>
    <submittedName>
        <fullName evidence="1">Uncharacterized protein</fullName>
    </submittedName>
</protein>
<dbReference type="Proteomes" id="UP000237347">
    <property type="component" value="Unassembled WGS sequence"/>
</dbReference>